<evidence type="ECO:0000313" key="2">
    <source>
        <dbReference type="Proteomes" id="UP001523216"/>
    </source>
</evidence>
<keyword evidence="2" id="KW-1185">Reference proteome</keyword>
<comment type="caution">
    <text evidence="1">The sequence shown here is derived from an EMBL/GenBank/DDBJ whole genome shotgun (WGS) entry which is preliminary data.</text>
</comment>
<protein>
    <submittedName>
        <fullName evidence="1">Uncharacterized protein</fullName>
    </submittedName>
</protein>
<feature type="non-terminal residue" evidence="1">
    <location>
        <position position="1"/>
    </location>
</feature>
<gene>
    <name evidence="1" type="ORF">LXN57_39825</name>
</gene>
<organism evidence="1 2">
    <name type="scientific">Paractinoplanes hotanensis</name>
    <dbReference type="NCBI Taxonomy" id="2906497"/>
    <lineage>
        <taxon>Bacteria</taxon>
        <taxon>Bacillati</taxon>
        <taxon>Actinomycetota</taxon>
        <taxon>Actinomycetes</taxon>
        <taxon>Micromonosporales</taxon>
        <taxon>Micromonosporaceae</taxon>
        <taxon>Paractinoplanes</taxon>
    </lineage>
</organism>
<dbReference type="EMBL" id="JAMQOL010000064">
    <property type="protein sequence ID" value="MCM4083716.1"/>
    <property type="molecule type" value="Genomic_DNA"/>
</dbReference>
<dbReference type="Proteomes" id="UP001523216">
    <property type="component" value="Unassembled WGS sequence"/>
</dbReference>
<reference evidence="1 2" key="1">
    <citation type="submission" date="2022-06" db="EMBL/GenBank/DDBJ databases">
        <title>Actinoplanes abujensis sp. nov., isolated from Nigerian arid soil.</title>
        <authorList>
            <person name="Ding P."/>
        </authorList>
    </citation>
    <scope>NUCLEOTIDE SEQUENCE [LARGE SCALE GENOMIC DNA]</scope>
    <source>
        <strain evidence="2">TRM88002</strain>
    </source>
</reference>
<accession>A0ABT0YCD0</accession>
<sequence length="81" mass="8488">GGAVMVVWWLAAAAGCVGRRVSLLADIAMLGVGKRRPCGSCRSLQFGMIYCLLSEHFASGVGQYKYAAATVLQHGRAGEDA</sequence>
<proteinExistence type="predicted"/>
<dbReference type="RefSeq" id="WP_251803440.1">
    <property type="nucleotide sequence ID" value="NZ_JAMQOL010000064.1"/>
</dbReference>
<name>A0ABT0YCD0_9ACTN</name>
<evidence type="ECO:0000313" key="1">
    <source>
        <dbReference type="EMBL" id="MCM4083716.1"/>
    </source>
</evidence>